<evidence type="ECO:0000256" key="1">
    <source>
        <dbReference type="ARBA" id="ARBA00004173"/>
    </source>
</evidence>
<comment type="caution">
    <text evidence="6">The sequence shown here is derived from an EMBL/GenBank/DDBJ whole genome shotgun (WGS) entry which is preliminary data.</text>
</comment>
<dbReference type="InterPro" id="IPR013857">
    <property type="entry name" value="NADH-UbQ_OxRdtase-assoc_prot30"/>
</dbReference>
<keyword evidence="3" id="KW-0496">Mitochondrion</keyword>
<accession>A0ABR1JBK7</accession>
<feature type="domain" description="NADH:ubiquinone oxidoreductase intermediate-associated protein 30" evidence="5">
    <location>
        <begin position="38"/>
        <end position="220"/>
    </location>
</feature>
<dbReference type="PANTHER" id="PTHR13194:SF18">
    <property type="entry name" value="COMPLEX I INTERMEDIATE-ASSOCIATED PROTEIN 30, MITOCHONDRIAL"/>
    <property type="match status" value="1"/>
</dbReference>
<dbReference type="Pfam" id="PF08547">
    <property type="entry name" value="CIA30"/>
    <property type="match status" value="1"/>
</dbReference>
<protein>
    <recommendedName>
        <fullName evidence="5">NADH:ubiquinone oxidoreductase intermediate-associated protein 30 domain-containing protein</fullName>
    </recommendedName>
</protein>
<sequence length="255" mass="28784">MAQSLFWRRSSQLFKDGFTDIIKMSGADEPSRAPRTLFAFKTPEDVQTFATGCDADVGGNSSVHLDLVQPGKDQAPYARFWGDMRLDVKPQVQGRVRGGYAAMRNRPRPTLFGEMLDDIEFHEYLALRVRLGGDPGTHNAYFVNLQTNGPISTDVWQHRLFFNKRDNSWEDIFIPFKNFVRTNNGELSEVQLRMSDKLRSIGIAVLGGNSGSSGKYELGIDSIRIVNEEDAVSDLDSNEKSSTQEKRQAWENLKI</sequence>
<gene>
    <name evidence="6" type="ORF">VKT23_011258</name>
</gene>
<comment type="subcellular location">
    <subcellularLocation>
        <location evidence="1">Mitochondrion</location>
    </subcellularLocation>
</comment>
<dbReference type="InterPro" id="IPR039131">
    <property type="entry name" value="NDUFAF1"/>
</dbReference>
<evidence type="ECO:0000256" key="2">
    <source>
        <dbReference type="ARBA" id="ARBA00007884"/>
    </source>
</evidence>
<comment type="similarity">
    <text evidence="2">Belongs to the CIA30 family.</text>
</comment>
<dbReference type="EMBL" id="JBANRG010000024">
    <property type="protein sequence ID" value="KAK7454504.1"/>
    <property type="molecule type" value="Genomic_DNA"/>
</dbReference>
<dbReference type="PANTHER" id="PTHR13194">
    <property type="entry name" value="COMPLEX I INTERMEDIATE-ASSOCIATED PROTEIN 30"/>
    <property type="match status" value="1"/>
</dbReference>
<dbReference type="InterPro" id="IPR008979">
    <property type="entry name" value="Galactose-bd-like_sf"/>
</dbReference>
<evidence type="ECO:0000256" key="4">
    <source>
        <dbReference type="ARBA" id="ARBA00023186"/>
    </source>
</evidence>
<evidence type="ECO:0000259" key="5">
    <source>
        <dbReference type="Pfam" id="PF08547"/>
    </source>
</evidence>
<proteinExistence type="inferred from homology"/>
<evidence type="ECO:0000313" key="7">
    <source>
        <dbReference type="Proteomes" id="UP001498398"/>
    </source>
</evidence>
<evidence type="ECO:0000256" key="3">
    <source>
        <dbReference type="ARBA" id="ARBA00023128"/>
    </source>
</evidence>
<keyword evidence="7" id="KW-1185">Reference proteome</keyword>
<evidence type="ECO:0000313" key="6">
    <source>
        <dbReference type="EMBL" id="KAK7454504.1"/>
    </source>
</evidence>
<name>A0ABR1JBK7_9AGAR</name>
<dbReference type="Proteomes" id="UP001498398">
    <property type="component" value="Unassembled WGS sequence"/>
</dbReference>
<reference evidence="6 7" key="1">
    <citation type="submission" date="2024-01" db="EMBL/GenBank/DDBJ databases">
        <title>A draft genome for the cacao thread blight pathogen Marasmiellus scandens.</title>
        <authorList>
            <person name="Baruah I.K."/>
            <person name="Leung J."/>
            <person name="Bukari Y."/>
            <person name="Amoako-Attah I."/>
            <person name="Meinhardt L.W."/>
            <person name="Bailey B.A."/>
            <person name="Cohen S.P."/>
        </authorList>
    </citation>
    <scope>NUCLEOTIDE SEQUENCE [LARGE SCALE GENOMIC DNA]</scope>
    <source>
        <strain evidence="6 7">GH-19</strain>
    </source>
</reference>
<dbReference type="SUPFAM" id="SSF49785">
    <property type="entry name" value="Galactose-binding domain-like"/>
    <property type="match status" value="1"/>
</dbReference>
<keyword evidence="4" id="KW-0143">Chaperone</keyword>
<organism evidence="6 7">
    <name type="scientific">Marasmiellus scandens</name>
    <dbReference type="NCBI Taxonomy" id="2682957"/>
    <lineage>
        <taxon>Eukaryota</taxon>
        <taxon>Fungi</taxon>
        <taxon>Dikarya</taxon>
        <taxon>Basidiomycota</taxon>
        <taxon>Agaricomycotina</taxon>
        <taxon>Agaricomycetes</taxon>
        <taxon>Agaricomycetidae</taxon>
        <taxon>Agaricales</taxon>
        <taxon>Marasmiineae</taxon>
        <taxon>Omphalotaceae</taxon>
        <taxon>Marasmiellus</taxon>
    </lineage>
</organism>